<keyword evidence="3" id="KW-1133">Transmembrane helix</keyword>
<evidence type="ECO:0000256" key="2">
    <source>
        <dbReference type="ARBA" id="ARBA00023136"/>
    </source>
</evidence>
<accession>A0ABW2TXB9</accession>
<protein>
    <recommendedName>
        <fullName evidence="6">Mce-associated membrane protein</fullName>
    </recommendedName>
</protein>
<name>A0ABW2TXB9_9PSEU</name>
<keyword evidence="2 3" id="KW-0472">Membrane</keyword>
<reference evidence="5" key="1">
    <citation type="journal article" date="2019" name="Int. J. Syst. Evol. Microbiol.">
        <title>The Global Catalogue of Microorganisms (GCM) 10K type strain sequencing project: providing services to taxonomists for standard genome sequencing and annotation.</title>
        <authorList>
            <consortium name="The Broad Institute Genomics Platform"/>
            <consortium name="The Broad Institute Genome Sequencing Center for Infectious Disease"/>
            <person name="Wu L."/>
            <person name="Ma J."/>
        </authorList>
    </citation>
    <scope>NUCLEOTIDE SEQUENCE [LARGE SCALE GENOMIC DNA]</scope>
    <source>
        <strain evidence="5">JCM 17695</strain>
    </source>
</reference>
<comment type="subcellular location">
    <subcellularLocation>
        <location evidence="1">Membrane</location>
    </subcellularLocation>
</comment>
<keyword evidence="3" id="KW-0812">Transmembrane</keyword>
<dbReference type="EMBL" id="JBHTEY010000004">
    <property type="protein sequence ID" value="MFC7617951.1"/>
    <property type="molecule type" value="Genomic_DNA"/>
</dbReference>
<evidence type="ECO:0008006" key="6">
    <source>
        <dbReference type="Google" id="ProtNLM"/>
    </source>
</evidence>
<dbReference type="Proteomes" id="UP001596512">
    <property type="component" value="Unassembled WGS sequence"/>
</dbReference>
<evidence type="ECO:0000256" key="1">
    <source>
        <dbReference type="ARBA" id="ARBA00004370"/>
    </source>
</evidence>
<proteinExistence type="predicted"/>
<keyword evidence="5" id="KW-1185">Reference proteome</keyword>
<evidence type="ECO:0000313" key="5">
    <source>
        <dbReference type="Proteomes" id="UP001596512"/>
    </source>
</evidence>
<comment type="caution">
    <text evidence="4">The sequence shown here is derived from an EMBL/GenBank/DDBJ whole genome shotgun (WGS) entry which is preliminary data.</text>
</comment>
<dbReference type="PANTHER" id="PTHR37042:SF4">
    <property type="entry name" value="OUTER MEMBRANE PROTEIN RV1973"/>
    <property type="match status" value="1"/>
</dbReference>
<evidence type="ECO:0000256" key="3">
    <source>
        <dbReference type="SAM" id="Phobius"/>
    </source>
</evidence>
<organism evidence="4 5">
    <name type="scientific">Actinokineospora soli</name>
    <dbReference type="NCBI Taxonomy" id="1048753"/>
    <lineage>
        <taxon>Bacteria</taxon>
        <taxon>Bacillati</taxon>
        <taxon>Actinomycetota</taxon>
        <taxon>Actinomycetes</taxon>
        <taxon>Pseudonocardiales</taxon>
        <taxon>Pseudonocardiaceae</taxon>
        <taxon>Actinokineospora</taxon>
    </lineage>
</organism>
<feature type="transmembrane region" description="Helical" evidence="3">
    <location>
        <begin position="28"/>
        <end position="51"/>
    </location>
</feature>
<sequence length="193" mass="20511">MTSSDTQQAPADAEVVEPEARPVRRHPLVLGATALLVLCAAAAVWFGVAWLRAGTDDALDVARARDDAVRAGEQAIITFHTMDYKAVDANLDRWVAASTGDLLDQLERGRASGKSVIEQAKRVSTATVYSTAVIDLNDTTGTATIISAVHQEIVEAGSDKPVDKYLRVQAALQRGEEGWKLAGLTYIAPTPAG</sequence>
<gene>
    <name evidence="4" type="ORF">ACFQV2_35660</name>
</gene>
<evidence type="ECO:0000313" key="4">
    <source>
        <dbReference type="EMBL" id="MFC7617951.1"/>
    </source>
</evidence>
<dbReference type="PANTHER" id="PTHR37042">
    <property type="entry name" value="OUTER MEMBRANE PROTEIN RV1973"/>
    <property type="match status" value="1"/>
</dbReference>